<evidence type="ECO:0000256" key="4">
    <source>
        <dbReference type="ARBA" id="ARBA00022692"/>
    </source>
</evidence>
<dbReference type="Proteomes" id="UP001165287">
    <property type="component" value="Unassembled WGS sequence"/>
</dbReference>
<keyword evidence="4 7" id="KW-0812">Transmembrane</keyword>
<feature type="transmembrane region" description="Helical" evidence="7">
    <location>
        <begin position="88"/>
        <end position="105"/>
    </location>
</feature>
<comment type="caution">
    <text evidence="9">The sequence shown here is derived from an EMBL/GenBank/DDBJ whole genome shotgun (WGS) entry which is preliminary data.</text>
</comment>
<dbReference type="InterPro" id="IPR020846">
    <property type="entry name" value="MFS_dom"/>
</dbReference>
<evidence type="ECO:0000256" key="1">
    <source>
        <dbReference type="ARBA" id="ARBA00004651"/>
    </source>
</evidence>
<feature type="transmembrane region" description="Helical" evidence="7">
    <location>
        <begin position="360"/>
        <end position="381"/>
    </location>
</feature>
<evidence type="ECO:0000256" key="3">
    <source>
        <dbReference type="ARBA" id="ARBA00022475"/>
    </source>
</evidence>
<dbReference type="PROSITE" id="PS50850">
    <property type="entry name" value="MFS"/>
    <property type="match status" value="1"/>
</dbReference>
<dbReference type="NCBIfam" id="TIGR00897">
    <property type="entry name" value="2A0118"/>
    <property type="match status" value="1"/>
</dbReference>
<dbReference type="PANTHER" id="PTHR43124">
    <property type="entry name" value="PURINE EFFLUX PUMP PBUE"/>
    <property type="match status" value="1"/>
</dbReference>
<feature type="transmembrane region" description="Helical" evidence="7">
    <location>
        <begin position="111"/>
        <end position="135"/>
    </location>
</feature>
<organism evidence="9 10">
    <name type="scientific">Metabacillus rhizolycopersici</name>
    <dbReference type="NCBI Taxonomy" id="2875709"/>
    <lineage>
        <taxon>Bacteria</taxon>
        <taxon>Bacillati</taxon>
        <taxon>Bacillota</taxon>
        <taxon>Bacilli</taxon>
        <taxon>Bacillales</taxon>
        <taxon>Bacillaceae</taxon>
        <taxon>Metabacillus</taxon>
    </lineage>
</organism>
<evidence type="ECO:0000256" key="2">
    <source>
        <dbReference type="ARBA" id="ARBA00022448"/>
    </source>
</evidence>
<evidence type="ECO:0000256" key="7">
    <source>
        <dbReference type="SAM" id="Phobius"/>
    </source>
</evidence>
<evidence type="ECO:0000256" key="6">
    <source>
        <dbReference type="ARBA" id="ARBA00023136"/>
    </source>
</evidence>
<proteinExistence type="predicted"/>
<comment type="subcellular location">
    <subcellularLocation>
        <location evidence="1">Cell membrane</location>
        <topology evidence="1">Multi-pass membrane protein</topology>
    </subcellularLocation>
</comment>
<evidence type="ECO:0000256" key="5">
    <source>
        <dbReference type="ARBA" id="ARBA00022989"/>
    </source>
</evidence>
<dbReference type="InterPro" id="IPR050189">
    <property type="entry name" value="MFS_Efflux_Transporters"/>
</dbReference>
<feature type="domain" description="Major facilitator superfamily (MFS) profile" evidence="8">
    <location>
        <begin position="19"/>
        <end position="411"/>
    </location>
</feature>
<feature type="transmembrane region" description="Helical" evidence="7">
    <location>
        <begin position="56"/>
        <end position="76"/>
    </location>
</feature>
<dbReference type="InterPro" id="IPR004748">
    <property type="entry name" value="Polyol_permease-like"/>
</dbReference>
<keyword evidence="2" id="KW-0813">Transport</keyword>
<dbReference type="CDD" id="cd17337">
    <property type="entry name" value="MFS_CsbX"/>
    <property type="match status" value="1"/>
</dbReference>
<dbReference type="SUPFAM" id="SSF103473">
    <property type="entry name" value="MFS general substrate transporter"/>
    <property type="match status" value="1"/>
</dbReference>
<dbReference type="InterPro" id="IPR036259">
    <property type="entry name" value="MFS_trans_sf"/>
</dbReference>
<reference evidence="9" key="1">
    <citation type="submission" date="2024-05" db="EMBL/GenBank/DDBJ databases">
        <title>Metabacillus sp. nov., isolated from the rhizosphere soil of tomato plants.</title>
        <authorList>
            <person name="Ma R."/>
        </authorList>
    </citation>
    <scope>NUCLEOTIDE SEQUENCE</scope>
    <source>
        <strain evidence="9">DBTR6</strain>
    </source>
</reference>
<feature type="transmembrane region" description="Helical" evidence="7">
    <location>
        <begin position="238"/>
        <end position="256"/>
    </location>
</feature>
<dbReference type="InterPro" id="IPR011701">
    <property type="entry name" value="MFS"/>
</dbReference>
<keyword evidence="3" id="KW-1003">Cell membrane</keyword>
<feature type="transmembrane region" description="Helical" evidence="7">
    <location>
        <begin position="147"/>
        <end position="167"/>
    </location>
</feature>
<dbReference type="Gene3D" id="1.20.1250.20">
    <property type="entry name" value="MFS general substrate transporter like domains"/>
    <property type="match status" value="2"/>
</dbReference>
<protein>
    <submittedName>
        <fullName evidence="9">MFS transporter</fullName>
    </submittedName>
</protein>
<evidence type="ECO:0000313" key="9">
    <source>
        <dbReference type="EMBL" id="MBZ5751378.1"/>
    </source>
</evidence>
<feature type="transmembrane region" description="Helical" evidence="7">
    <location>
        <begin position="268"/>
        <end position="287"/>
    </location>
</feature>
<dbReference type="EMBL" id="JAIQUM010000031">
    <property type="protein sequence ID" value="MBZ5751378.1"/>
    <property type="molecule type" value="Genomic_DNA"/>
</dbReference>
<keyword evidence="5 7" id="KW-1133">Transmembrane helix</keyword>
<evidence type="ECO:0000259" key="8">
    <source>
        <dbReference type="PROSITE" id="PS50850"/>
    </source>
</evidence>
<keyword evidence="6 7" id="KW-0472">Membrane</keyword>
<sequence length="424" mass="46610">MNVMGGKQNFLDKIGIPSNLIWGFIGIALFMIGDGLEAGWLSPYLIENGMPMQQSAFLYTVYGIALTISAWFSGVFVQTWGPRKAMTVGLISFVIGTIGFVGWALPHNEYAIMLLTYALRGIGYPLFAYSFLVWVTYRSPEKKMGSAVGWFWFAFTLGLNVLGSYYSSYIIPKIGEINTLWTALIFVLVGGYFAIVVNKDKFEIQKKDNSQSKMKELLKGITILYENPKVAIGGAIRAINTTASFGFVIFFPSYVADFGYTISEWLQIYGTLFFFNILCNLFFGLIGDKFGWRKTVAWFGGVLSGVSIVAMYYIPQVMGHNFWALLIVSCLFGAGLAGYVPLSALMPSLAPDNKGAAMSILNLGAGLSAFIGPALVGLFIGSIGAEGVIWIFAILYFISALLTNFLKVSRQDNVVEHNKRQVAS</sequence>
<dbReference type="PANTHER" id="PTHR43124:SF3">
    <property type="entry name" value="CHLORAMPHENICOL EFFLUX PUMP RV0191"/>
    <property type="match status" value="1"/>
</dbReference>
<feature type="transmembrane region" description="Helical" evidence="7">
    <location>
        <begin position="387"/>
        <end position="406"/>
    </location>
</feature>
<dbReference type="RefSeq" id="WP_224139641.1">
    <property type="nucleotide sequence ID" value="NZ_JAIQUM010000031.1"/>
</dbReference>
<name>A0ABS7USX9_9BACI</name>
<evidence type="ECO:0000313" key="10">
    <source>
        <dbReference type="Proteomes" id="UP001165287"/>
    </source>
</evidence>
<accession>A0ABS7USX9</accession>
<dbReference type="Pfam" id="PF07690">
    <property type="entry name" value="MFS_1"/>
    <property type="match status" value="1"/>
</dbReference>
<keyword evidence="10" id="KW-1185">Reference proteome</keyword>
<feature type="transmembrane region" description="Helical" evidence="7">
    <location>
        <begin position="296"/>
        <end position="314"/>
    </location>
</feature>
<feature type="transmembrane region" description="Helical" evidence="7">
    <location>
        <begin position="20"/>
        <end position="36"/>
    </location>
</feature>
<gene>
    <name evidence="9" type="ORF">K9V48_14265</name>
</gene>
<feature type="transmembrane region" description="Helical" evidence="7">
    <location>
        <begin position="179"/>
        <end position="197"/>
    </location>
</feature>
<feature type="transmembrane region" description="Helical" evidence="7">
    <location>
        <begin position="320"/>
        <end position="340"/>
    </location>
</feature>